<dbReference type="InterPro" id="IPR036866">
    <property type="entry name" value="RibonucZ/Hydroxyglut_hydro"/>
</dbReference>
<evidence type="ECO:0000313" key="1">
    <source>
        <dbReference type="EMBL" id="WIF99733.1"/>
    </source>
</evidence>
<organism evidence="1 2">
    <name type="scientific">Pontibacillus chungwhensis</name>
    <dbReference type="NCBI Taxonomy" id="265426"/>
    <lineage>
        <taxon>Bacteria</taxon>
        <taxon>Bacillati</taxon>
        <taxon>Bacillota</taxon>
        <taxon>Bacilli</taxon>
        <taxon>Bacillales</taxon>
        <taxon>Bacillaceae</taxon>
        <taxon>Pontibacillus</taxon>
    </lineage>
</organism>
<name>A0ABY8V2R0_9BACI</name>
<dbReference type="Proteomes" id="UP001236652">
    <property type="component" value="Chromosome"/>
</dbReference>
<dbReference type="RefSeq" id="WP_231416115.1">
    <property type="nucleotide sequence ID" value="NZ_CP126446.1"/>
</dbReference>
<proteinExistence type="predicted"/>
<dbReference type="EMBL" id="CP126446">
    <property type="protein sequence ID" value="WIF99733.1"/>
    <property type="molecule type" value="Genomic_DNA"/>
</dbReference>
<reference evidence="1 2" key="1">
    <citation type="submission" date="2023-05" db="EMBL/GenBank/DDBJ databases">
        <title>Comparative genomics reveals the evidence of polycyclic aromatic hydrocarbons degradation in moderately halophilic genus Pontibacillus.</title>
        <authorList>
            <person name="Yang H."/>
            <person name="Qian Z."/>
        </authorList>
    </citation>
    <scope>NUCLEOTIDE SEQUENCE [LARGE SCALE GENOMIC DNA]</scope>
    <source>
        <strain evidence="2">HN14</strain>
    </source>
</reference>
<keyword evidence="2" id="KW-1185">Reference proteome</keyword>
<gene>
    <name evidence="1" type="ORF">QNI29_08780</name>
</gene>
<protein>
    <recommendedName>
        <fullName evidence="3">Rhodanese domain-containing protein</fullName>
    </recommendedName>
</protein>
<sequence length="309" mass="35743">MAHSIPSHQLFKRLKQQQNIIIIDGRHHDYSEELAFPVKVLHKGEITIERLKDKEAEYIYIGEDQKTSIEEAERIEQEYDLDLLYVKGGMQDWGRYVESIQVGELSDGGEVYQFIRPSTGQLSYMIISEAEALLLNPSLWIQPYIDFVEDKAFTFKHIVDSCIHRSHISSGPQLAEEVEESYWLPEIEDDISYSYTAITHDQKPSVGNTNIPVEVIFTTEGLTIVVDQHYTFTSNNEADLYKGKGVVLTEWMKSYSQFNEQGFVSPYERKINDKESTRTQKIEAINKGERSFTNEEAYHLEYGNEFNSN</sequence>
<evidence type="ECO:0008006" key="3">
    <source>
        <dbReference type="Google" id="ProtNLM"/>
    </source>
</evidence>
<dbReference type="Gene3D" id="3.60.15.10">
    <property type="entry name" value="Ribonuclease Z/Hydroxyacylglutathione hydrolase-like"/>
    <property type="match status" value="1"/>
</dbReference>
<evidence type="ECO:0000313" key="2">
    <source>
        <dbReference type="Proteomes" id="UP001236652"/>
    </source>
</evidence>
<dbReference type="SUPFAM" id="SSF56281">
    <property type="entry name" value="Metallo-hydrolase/oxidoreductase"/>
    <property type="match status" value="1"/>
</dbReference>
<accession>A0ABY8V2R0</accession>